<comment type="subcellular location">
    <subcellularLocation>
        <location evidence="2">Membrane</location>
    </subcellularLocation>
</comment>
<evidence type="ECO:0000259" key="14">
    <source>
        <dbReference type="SMART" id="SM00304"/>
    </source>
</evidence>
<dbReference type="Gene3D" id="6.10.340.10">
    <property type="match status" value="1"/>
</dbReference>
<feature type="compositionally biased region" description="Basic and acidic residues" evidence="12">
    <location>
        <begin position="1040"/>
        <end position="1050"/>
    </location>
</feature>
<feature type="region of interest" description="Disordered" evidence="12">
    <location>
        <begin position="1105"/>
        <end position="1140"/>
    </location>
</feature>
<evidence type="ECO:0000313" key="17">
    <source>
        <dbReference type="Proteomes" id="UP001595891"/>
    </source>
</evidence>
<evidence type="ECO:0000256" key="5">
    <source>
        <dbReference type="ARBA" id="ARBA00022679"/>
    </source>
</evidence>
<dbReference type="InterPro" id="IPR003594">
    <property type="entry name" value="HATPase_dom"/>
</dbReference>
<dbReference type="PANTHER" id="PTHR44936:SF9">
    <property type="entry name" value="SENSOR PROTEIN CREC"/>
    <property type="match status" value="1"/>
</dbReference>
<evidence type="ECO:0000256" key="12">
    <source>
        <dbReference type="SAM" id="MobiDB-lite"/>
    </source>
</evidence>
<evidence type="ECO:0000256" key="6">
    <source>
        <dbReference type="ARBA" id="ARBA00022692"/>
    </source>
</evidence>
<evidence type="ECO:0000256" key="10">
    <source>
        <dbReference type="ARBA" id="ARBA00022989"/>
    </source>
</evidence>
<feature type="transmembrane region" description="Helical" evidence="13">
    <location>
        <begin position="347"/>
        <end position="369"/>
    </location>
</feature>
<evidence type="ECO:0000256" key="3">
    <source>
        <dbReference type="ARBA" id="ARBA00012438"/>
    </source>
</evidence>
<dbReference type="InterPro" id="IPR050980">
    <property type="entry name" value="2C_sensor_his_kinase"/>
</dbReference>
<dbReference type="InterPro" id="IPR013587">
    <property type="entry name" value="Nitrate/nitrite_sensing"/>
</dbReference>
<feature type="compositionally biased region" description="Basic and acidic residues" evidence="12">
    <location>
        <begin position="1131"/>
        <end position="1140"/>
    </location>
</feature>
<feature type="domain" description="Histidine kinase/HSP90-like ATPase" evidence="15">
    <location>
        <begin position="552"/>
        <end position="663"/>
    </location>
</feature>
<evidence type="ECO:0000259" key="15">
    <source>
        <dbReference type="SMART" id="SM00387"/>
    </source>
</evidence>
<keyword evidence="7" id="KW-0547">Nucleotide-binding</keyword>
<keyword evidence="9" id="KW-0067">ATP-binding</keyword>
<accession>A0ABV9EUQ6</accession>
<keyword evidence="4" id="KW-0597">Phosphoprotein</keyword>
<feature type="compositionally biased region" description="Low complexity" evidence="12">
    <location>
        <begin position="841"/>
        <end position="851"/>
    </location>
</feature>
<evidence type="ECO:0000256" key="1">
    <source>
        <dbReference type="ARBA" id="ARBA00000085"/>
    </source>
</evidence>
<reference evidence="17" key="1">
    <citation type="journal article" date="2019" name="Int. J. Syst. Evol. Microbiol.">
        <title>The Global Catalogue of Microorganisms (GCM) 10K type strain sequencing project: providing services to taxonomists for standard genome sequencing and annotation.</title>
        <authorList>
            <consortium name="The Broad Institute Genomics Platform"/>
            <consortium name="The Broad Institute Genome Sequencing Center for Infectious Disease"/>
            <person name="Wu L."/>
            <person name="Ma J."/>
        </authorList>
    </citation>
    <scope>NUCLEOTIDE SEQUENCE [LARGE SCALE GENOMIC DNA]</scope>
    <source>
        <strain evidence="17">CCUG 49560</strain>
    </source>
</reference>
<keyword evidence="17" id="KW-1185">Reference proteome</keyword>
<dbReference type="Pfam" id="PF08376">
    <property type="entry name" value="NIT"/>
    <property type="match status" value="1"/>
</dbReference>
<keyword evidence="5" id="KW-0808">Transferase</keyword>
<organism evidence="16 17">
    <name type="scientific">Sphaerisporangium corydalis</name>
    <dbReference type="NCBI Taxonomy" id="1441875"/>
    <lineage>
        <taxon>Bacteria</taxon>
        <taxon>Bacillati</taxon>
        <taxon>Actinomycetota</taxon>
        <taxon>Actinomycetes</taxon>
        <taxon>Streptosporangiales</taxon>
        <taxon>Streptosporangiaceae</taxon>
        <taxon>Sphaerisporangium</taxon>
    </lineage>
</organism>
<evidence type="ECO:0000256" key="2">
    <source>
        <dbReference type="ARBA" id="ARBA00004370"/>
    </source>
</evidence>
<keyword evidence="13" id="KW-0472">Membrane</keyword>
<dbReference type="PANTHER" id="PTHR44936">
    <property type="entry name" value="SENSOR PROTEIN CREC"/>
    <property type="match status" value="1"/>
</dbReference>
<evidence type="ECO:0000256" key="13">
    <source>
        <dbReference type="SAM" id="Phobius"/>
    </source>
</evidence>
<feature type="region of interest" description="Disordered" evidence="12">
    <location>
        <begin position="967"/>
        <end position="1089"/>
    </location>
</feature>
<dbReference type="SMART" id="SM00304">
    <property type="entry name" value="HAMP"/>
    <property type="match status" value="1"/>
</dbReference>
<evidence type="ECO:0000256" key="8">
    <source>
        <dbReference type="ARBA" id="ARBA00022777"/>
    </source>
</evidence>
<sequence length="1140" mass="119322">MSTTETETKTTLQPGTGPQRHKRSGGQRGGGRQHGPSGVSRFSLRNWRVPARLTALILVPTVVGVLLAGLRVVSSIDSVGAYQRNAAAATIAGHLRDLSVQLGLERDRTVWYQTTRQQKNAVADARRAVDAGITRVRGDLTTIDADYGVRAVEDARQAGNRLDTMAVIRKGGQAAKYTDVVISLLRLHDEISQASEDTQLVGDMRGLSAMAHAKEEASEQRGILIGTLARGQRFTPDTLEDFIASRSRQKAAINTFNGEAGADNGRFLAQTVQGTQVIRAELTKSWAIALAGRNQPLRDNDSRGGAVKQWFDDSTKTIQLLQQVEARVAASVTARGSALESAERRNAIIAGILILALILLVLATTVLIARSLVRPLRRLRAEALEIAGFRLPAVVRRMRESGEAAEAPEVQPIVVGTHDEIGEVATAFDEVHRQALRLAAEESQLRGNVSAMFVNLSRRIQTLVERQISLIDGLERGEQDGGRLGDLFKLDHLATRMRRNSENLLVLAGHEAARKRSQPAKLVDVVRAALSEVEDYERVTVKVHRGSAVAGHAANDVVHLVAELVENALAFSPGTTRVVVSSSMIEGGGALLAISDSGIGMGPEEISEVNRRLADPPVVDVSASRRMGLFVVGRLALRHNIRVQLRRGDTAGLIAMVLFPPQLITVAAGRTPLMPQGDTALSPVFGGRGPASNGSAAEGPGRNGTGPQPVLSGPGSLPGRNGGGSAPLFDTMGPPAEPRGAFRDPTPTGPFAGHTGPLPLPVRPEPARSPSAGPRGVNGPAAGRPSGPNGPAGPYTGPDEGGPYPGPNDRPAADQPFPGPNGPYTGPGGPYTGPDEPRPGPGRAFAGPNGPYTGPEGPASGPFTGPDGPFTGPPARAAGPQAPGGPATGPVRRPAERPEPQAPARPVDPGAGEWARQEPVRQEPVTGEWARPEAARQEAGPSEFPLERGDEFLPIFASVESAWFRRPDAPDAATLQGPPTPNARVPSAESGPSRPADGPSRPADGPSRPVDGPSRSVDGPSRAAEPAEPSGGGTWGTMADRGRLAADAVKDPSLGGITAAGLPKRTPKANLVPGSVAGPPAAASAPVPRPDVSADLVRARMSRFQQGIQRGRADISGAAQRDSDTDSPNIDGRRTDEEGS</sequence>
<feature type="compositionally biased region" description="Low complexity" evidence="12">
    <location>
        <begin position="1"/>
        <end position="11"/>
    </location>
</feature>
<feature type="region of interest" description="Disordered" evidence="12">
    <location>
        <begin position="1"/>
        <end position="40"/>
    </location>
</feature>
<dbReference type="Proteomes" id="UP001595891">
    <property type="component" value="Unassembled WGS sequence"/>
</dbReference>
<dbReference type="EC" id="2.7.13.3" evidence="3"/>
<evidence type="ECO:0000256" key="4">
    <source>
        <dbReference type="ARBA" id="ARBA00022553"/>
    </source>
</evidence>
<dbReference type="InterPro" id="IPR036890">
    <property type="entry name" value="HATPase_C_sf"/>
</dbReference>
<feature type="transmembrane region" description="Helical" evidence="13">
    <location>
        <begin position="53"/>
        <end position="73"/>
    </location>
</feature>
<name>A0ABV9EUQ6_9ACTN</name>
<feature type="region of interest" description="Disordered" evidence="12">
    <location>
        <begin position="672"/>
        <end position="947"/>
    </location>
</feature>
<dbReference type="RefSeq" id="WP_262848364.1">
    <property type="nucleotide sequence ID" value="NZ_JANZYP010000073.1"/>
</dbReference>
<gene>
    <name evidence="16" type="ORF">ACFO8L_39350</name>
</gene>
<dbReference type="InterPro" id="IPR003660">
    <property type="entry name" value="HAMP_dom"/>
</dbReference>
<comment type="catalytic activity">
    <reaction evidence="1">
        <text>ATP + protein L-histidine = ADP + protein N-phospho-L-histidine.</text>
        <dbReference type="EC" id="2.7.13.3"/>
    </reaction>
</comment>
<dbReference type="SUPFAM" id="SSF55874">
    <property type="entry name" value="ATPase domain of HSP90 chaperone/DNA topoisomerase II/histidine kinase"/>
    <property type="match status" value="1"/>
</dbReference>
<feature type="compositionally biased region" description="Low complexity" evidence="12">
    <location>
        <begin position="861"/>
        <end position="892"/>
    </location>
</feature>
<keyword evidence="10 13" id="KW-1133">Transmembrane helix</keyword>
<feature type="domain" description="HAMP" evidence="14">
    <location>
        <begin position="370"/>
        <end position="440"/>
    </location>
</feature>
<feature type="compositionally biased region" description="Low complexity" evidence="12">
    <location>
        <begin position="1072"/>
        <end position="1089"/>
    </location>
</feature>
<evidence type="ECO:0000256" key="7">
    <source>
        <dbReference type="ARBA" id="ARBA00022741"/>
    </source>
</evidence>
<keyword evidence="6 13" id="KW-0812">Transmembrane</keyword>
<evidence type="ECO:0000256" key="11">
    <source>
        <dbReference type="ARBA" id="ARBA00023012"/>
    </source>
</evidence>
<dbReference type="SMART" id="SM00387">
    <property type="entry name" value="HATPase_c"/>
    <property type="match status" value="1"/>
</dbReference>
<dbReference type="Pfam" id="PF02518">
    <property type="entry name" value="HATPase_c"/>
    <property type="match status" value="1"/>
</dbReference>
<comment type="caution">
    <text evidence="16">The sequence shown here is derived from an EMBL/GenBank/DDBJ whole genome shotgun (WGS) entry which is preliminary data.</text>
</comment>
<protein>
    <recommendedName>
        <fullName evidence="3">histidine kinase</fullName>
        <ecNumber evidence="3">2.7.13.3</ecNumber>
    </recommendedName>
</protein>
<dbReference type="CDD" id="cd06225">
    <property type="entry name" value="HAMP"/>
    <property type="match status" value="1"/>
</dbReference>
<evidence type="ECO:0000256" key="9">
    <source>
        <dbReference type="ARBA" id="ARBA00022840"/>
    </source>
</evidence>
<proteinExistence type="predicted"/>
<evidence type="ECO:0000313" key="16">
    <source>
        <dbReference type="EMBL" id="MFC4592201.1"/>
    </source>
</evidence>
<keyword evidence="11" id="KW-0902">Two-component regulatory system</keyword>
<dbReference type="EMBL" id="JBHSFN010000043">
    <property type="protein sequence ID" value="MFC4592201.1"/>
    <property type="molecule type" value="Genomic_DNA"/>
</dbReference>
<dbReference type="Gene3D" id="3.30.565.10">
    <property type="entry name" value="Histidine kinase-like ATPase, C-terminal domain"/>
    <property type="match status" value="1"/>
</dbReference>
<keyword evidence="8" id="KW-0418">Kinase</keyword>